<comment type="caution">
    <text evidence="7">The sequence shown here is derived from an EMBL/GenBank/DDBJ whole genome shotgun (WGS) entry which is preliminary data.</text>
</comment>
<keyword evidence="5 6" id="KW-0472">Membrane</keyword>
<keyword evidence="4 6" id="KW-1133">Transmembrane helix</keyword>
<dbReference type="PANTHER" id="PTHR30250:SF11">
    <property type="entry name" value="O-ANTIGEN TRANSPORTER-RELATED"/>
    <property type="match status" value="1"/>
</dbReference>
<feature type="transmembrane region" description="Helical" evidence="6">
    <location>
        <begin position="212"/>
        <end position="232"/>
    </location>
</feature>
<evidence type="ECO:0000256" key="5">
    <source>
        <dbReference type="ARBA" id="ARBA00023136"/>
    </source>
</evidence>
<keyword evidence="3 6" id="KW-0812">Transmembrane</keyword>
<evidence type="ECO:0000256" key="4">
    <source>
        <dbReference type="ARBA" id="ARBA00022989"/>
    </source>
</evidence>
<evidence type="ECO:0000256" key="2">
    <source>
        <dbReference type="ARBA" id="ARBA00022475"/>
    </source>
</evidence>
<name>A0A2M6K9H3_9BACT</name>
<organism evidence="7 8">
    <name type="scientific">Candidatus Falkowbacteria bacterium CG11_big_fil_rev_8_21_14_0_20_39_10</name>
    <dbReference type="NCBI Taxonomy" id="1974570"/>
    <lineage>
        <taxon>Bacteria</taxon>
        <taxon>Candidatus Falkowiibacteriota</taxon>
    </lineage>
</organism>
<dbReference type="GO" id="GO:0005886">
    <property type="term" value="C:plasma membrane"/>
    <property type="evidence" value="ECO:0007669"/>
    <property type="project" value="UniProtKB-SubCell"/>
</dbReference>
<dbReference type="EMBL" id="PCWW01000033">
    <property type="protein sequence ID" value="PIR13510.1"/>
    <property type="molecule type" value="Genomic_DNA"/>
</dbReference>
<evidence type="ECO:0000313" key="8">
    <source>
        <dbReference type="Proteomes" id="UP000230869"/>
    </source>
</evidence>
<feature type="transmembrane region" description="Helical" evidence="6">
    <location>
        <begin position="44"/>
        <end position="67"/>
    </location>
</feature>
<evidence type="ECO:0000313" key="7">
    <source>
        <dbReference type="EMBL" id="PIR13510.1"/>
    </source>
</evidence>
<sequence>MNKISNIAKNTSYLTVALVLQKVISFTYFAILARNLGPEYLGKYYFAIAFTTIFSIFMDFGLANVLTREGAKKPEEAQGFLGSILAIKIPLSILAVLASVLVINVLDYDILARQLVYISLGCVILDSFTATFFSMIRAFHNLMFESIASIAFQVIVMVFGLGALYSGLNLLWIMAALLLASGFNFIYSAAVLRLKWKIKIWPKLDWKLSKPLIYITIPFGLYAVFQRVYMYLDSVLLSLLSGDKSVGLYQVAFKIVFALQFLPMAFTASLYPAMSAYWARNREQLAISFERAMNYMIIISLPITFGIIVLADKIMLVFKKEYLEGILAMQIIVGSLVFIFMNFAIGALLNACDRQKVNTANMGVVLIFAVVLNLILIPRFGASGASLTALLTNVLMFCLGIYWVPKIISYRHWKVLKVFFKSMVSAGLMGWVVWYLKSGLNIFADVFIGALVYFVILFLLGGFRKEDVLSIWRSFTRKA</sequence>
<dbReference type="InterPro" id="IPR002797">
    <property type="entry name" value="Polysacc_synth"/>
</dbReference>
<feature type="transmembrane region" description="Helical" evidence="6">
    <location>
        <begin position="383"/>
        <end position="404"/>
    </location>
</feature>
<dbReference type="Proteomes" id="UP000230869">
    <property type="component" value="Unassembled WGS sequence"/>
</dbReference>
<keyword evidence="2" id="KW-1003">Cell membrane</keyword>
<feature type="transmembrane region" description="Helical" evidence="6">
    <location>
        <begin position="79"/>
        <end position="103"/>
    </location>
</feature>
<feature type="transmembrane region" description="Helical" evidence="6">
    <location>
        <begin position="12"/>
        <end position="32"/>
    </location>
</feature>
<feature type="transmembrane region" description="Helical" evidence="6">
    <location>
        <begin position="359"/>
        <end position="377"/>
    </location>
</feature>
<feature type="transmembrane region" description="Helical" evidence="6">
    <location>
        <begin position="416"/>
        <end position="436"/>
    </location>
</feature>
<evidence type="ECO:0000256" key="3">
    <source>
        <dbReference type="ARBA" id="ARBA00022692"/>
    </source>
</evidence>
<feature type="transmembrane region" description="Helical" evidence="6">
    <location>
        <begin position="115"/>
        <end position="135"/>
    </location>
</feature>
<protein>
    <submittedName>
        <fullName evidence="7">Uncharacterized protein</fullName>
    </submittedName>
</protein>
<accession>A0A2M6K9H3</accession>
<feature type="transmembrane region" description="Helical" evidence="6">
    <location>
        <begin position="331"/>
        <end position="352"/>
    </location>
</feature>
<dbReference type="CDD" id="cd13128">
    <property type="entry name" value="MATE_Wzx_like"/>
    <property type="match status" value="1"/>
</dbReference>
<feature type="transmembrane region" description="Helical" evidence="6">
    <location>
        <begin position="442"/>
        <end position="463"/>
    </location>
</feature>
<feature type="transmembrane region" description="Helical" evidence="6">
    <location>
        <begin position="147"/>
        <end position="165"/>
    </location>
</feature>
<feature type="transmembrane region" description="Helical" evidence="6">
    <location>
        <begin position="252"/>
        <end position="271"/>
    </location>
</feature>
<gene>
    <name evidence="7" type="ORF">COV49_01965</name>
</gene>
<dbReference type="Pfam" id="PF01943">
    <property type="entry name" value="Polysacc_synt"/>
    <property type="match status" value="1"/>
</dbReference>
<proteinExistence type="predicted"/>
<feature type="transmembrane region" description="Helical" evidence="6">
    <location>
        <begin position="171"/>
        <end position="192"/>
    </location>
</feature>
<evidence type="ECO:0000256" key="6">
    <source>
        <dbReference type="SAM" id="Phobius"/>
    </source>
</evidence>
<feature type="transmembrane region" description="Helical" evidence="6">
    <location>
        <begin position="292"/>
        <end position="311"/>
    </location>
</feature>
<dbReference type="InterPro" id="IPR050833">
    <property type="entry name" value="Poly_Biosynth_Transport"/>
</dbReference>
<dbReference type="AlphaFoldDB" id="A0A2M6K9H3"/>
<dbReference type="PANTHER" id="PTHR30250">
    <property type="entry name" value="PST FAMILY PREDICTED COLANIC ACID TRANSPORTER"/>
    <property type="match status" value="1"/>
</dbReference>
<evidence type="ECO:0000256" key="1">
    <source>
        <dbReference type="ARBA" id="ARBA00004651"/>
    </source>
</evidence>
<reference evidence="7 8" key="1">
    <citation type="submission" date="2017-09" db="EMBL/GenBank/DDBJ databases">
        <title>Depth-based differentiation of microbial function through sediment-hosted aquifers and enrichment of novel symbionts in the deep terrestrial subsurface.</title>
        <authorList>
            <person name="Probst A.J."/>
            <person name="Ladd B."/>
            <person name="Jarett J.K."/>
            <person name="Geller-Mcgrath D.E."/>
            <person name="Sieber C.M."/>
            <person name="Emerson J.B."/>
            <person name="Anantharaman K."/>
            <person name="Thomas B.C."/>
            <person name="Malmstrom R."/>
            <person name="Stieglmeier M."/>
            <person name="Klingl A."/>
            <person name="Woyke T."/>
            <person name="Ryan C.M."/>
            <person name="Banfield J.F."/>
        </authorList>
    </citation>
    <scope>NUCLEOTIDE SEQUENCE [LARGE SCALE GENOMIC DNA]</scope>
    <source>
        <strain evidence="7">CG11_big_fil_rev_8_21_14_0_20_39_10</strain>
    </source>
</reference>
<comment type="subcellular location">
    <subcellularLocation>
        <location evidence="1">Cell membrane</location>
        <topology evidence="1">Multi-pass membrane protein</topology>
    </subcellularLocation>
</comment>